<proteinExistence type="predicted"/>
<protein>
    <recommendedName>
        <fullName evidence="3">Phage protein</fullName>
    </recommendedName>
</protein>
<accession>A0ABS5AX24</accession>
<evidence type="ECO:0008006" key="3">
    <source>
        <dbReference type="Google" id="ProtNLM"/>
    </source>
</evidence>
<name>A0ABS5AX24_9STRE</name>
<gene>
    <name evidence="1" type="ORF">DHL47_07295</name>
</gene>
<reference evidence="1 2" key="1">
    <citation type="submission" date="2018-05" db="EMBL/GenBank/DDBJ databases">
        <title>Draft genome sequence of Streptococcus panodentis CCUG 70867T.</title>
        <authorList>
            <person name="Salva-Serra F."/>
            <person name="Mendez V."/>
            <person name="Jaen-Luchoro D."/>
            <person name="Gonzales-Siles L."/>
            <person name="Karlsson R."/>
            <person name="Engstrom-Jakobsson H."/>
            <person name="Busquets A."/>
            <person name="Gomila M."/>
            <person name="Pineiro-Iglesias B."/>
            <person name="Bennasar-Figueras A."/>
            <person name="Seeger M."/>
            <person name="Moore E."/>
        </authorList>
    </citation>
    <scope>NUCLEOTIDE SEQUENCE [LARGE SCALE GENOMIC DNA]</scope>
    <source>
        <strain evidence="1 2">CCUG 70867</strain>
    </source>
</reference>
<keyword evidence="2" id="KW-1185">Reference proteome</keyword>
<sequence>MLEGLHYRQIDERENLSALALEMRYTLNSKKVDNNKLSKRKDREKVRRFFHKKTKQEIKNASDFVAKLQQASEMFANR</sequence>
<dbReference type="Proteomes" id="UP001519349">
    <property type="component" value="Unassembled WGS sequence"/>
</dbReference>
<dbReference type="EMBL" id="QFAY01000013">
    <property type="protein sequence ID" value="MBP2621121.1"/>
    <property type="molecule type" value="Genomic_DNA"/>
</dbReference>
<comment type="caution">
    <text evidence="1">The sequence shown here is derived from an EMBL/GenBank/DDBJ whole genome shotgun (WGS) entry which is preliminary data.</text>
</comment>
<evidence type="ECO:0000313" key="2">
    <source>
        <dbReference type="Proteomes" id="UP001519349"/>
    </source>
</evidence>
<organism evidence="1 2">
    <name type="scientific">Streptococcus panodentis</name>
    <dbReference type="NCBI Taxonomy" id="1581472"/>
    <lineage>
        <taxon>Bacteria</taxon>
        <taxon>Bacillati</taxon>
        <taxon>Bacillota</taxon>
        <taxon>Bacilli</taxon>
        <taxon>Lactobacillales</taxon>
        <taxon>Streptococcaceae</taxon>
        <taxon>Streptococcus</taxon>
    </lineage>
</organism>
<evidence type="ECO:0000313" key="1">
    <source>
        <dbReference type="EMBL" id="MBP2621121.1"/>
    </source>
</evidence>